<evidence type="ECO:0000256" key="1">
    <source>
        <dbReference type="SAM" id="MobiDB-lite"/>
    </source>
</evidence>
<organism evidence="2 3">
    <name type="scientific">Persicimonas caeni</name>
    <dbReference type="NCBI Taxonomy" id="2292766"/>
    <lineage>
        <taxon>Bacteria</taxon>
        <taxon>Deltaproteobacteria</taxon>
        <taxon>Bradymonadales</taxon>
        <taxon>Bradymonadaceae</taxon>
        <taxon>Persicimonas</taxon>
    </lineage>
</organism>
<reference evidence="2 3" key="1">
    <citation type="submission" date="2019-06" db="EMBL/GenBank/DDBJ databases">
        <title>Persicimonas caeni gen. nov., sp. nov., a predatory bacterium isolated from solar saltern.</title>
        <authorList>
            <person name="Wang S."/>
        </authorList>
    </citation>
    <scope>NUCLEOTIDE SEQUENCE [LARGE SCALE GENOMIC DNA]</scope>
    <source>
        <strain evidence="2 3">YN101</strain>
    </source>
</reference>
<dbReference type="Proteomes" id="UP000315995">
    <property type="component" value="Chromosome"/>
</dbReference>
<feature type="compositionally biased region" description="Basic and acidic residues" evidence="1">
    <location>
        <begin position="101"/>
        <end position="113"/>
    </location>
</feature>
<dbReference type="PROSITE" id="PS51257">
    <property type="entry name" value="PROKAR_LIPOPROTEIN"/>
    <property type="match status" value="1"/>
</dbReference>
<keyword evidence="3" id="KW-1185">Reference proteome</keyword>
<evidence type="ECO:0000313" key="3">
    <source>
        <dbReference type="Proteomes" id="UP000315995"/>
    </source>
</evidence>
<dbReference type="AlphaFoldDB" id="A0A4Y6PYA0"/>
<sequence>MVERTSSRILLALVAMLGLALGTACNKKVRAQERGGQEVEETTVDEQDRERIGGGPIEAPAPDEAKEATPGPVEQPEQMRDDMQSPEPQEDLGEDDANEELEQHGPTEGREGDEAPQETDEEQDEDNWRMPIRGSGGDNPPDFIETAEPKTV</sequence>
<accession>A0A5B8YE24</accession>
<dbReference type="EMBL" id="CP041186">
    <property type="protein sequence ID" value="QDG53314.1"/>
    <property type="molecule type" value="Genomic_DNA"/>
</dbReference>
<proteinExistence type="predicted"/>
<evidence type="ECO:0000313" key="2">
    <source>
        <dbReference type="EMBL" id="QDG53314.1"/>
    </source>
</evidence>
<feature type="compositionally biased region" description="Acidic residues" evidence="1">
    <location>
        <begin position="88"/>
        <end position="100"/>
    </location>
</feature>
<protein>
    <submittedName>
        <fullName evidence="2">Uncharacterized protein</fullName>
    </submittedName>
</protein>
<dbReference type="RefSeq" id="WP_141199775.1">
    <property type="nucleotide sequence ID" value="NZ_CP041186.1"/>
</dbReference>
<gene>
    <name evidence="2" type="ORF">FIV42_21975</name>
</gene>
<feature type="compositionally biased region" description="Acidic residues" evidence="1">
    <location>
        <begin position="114"/>
        <end position="125"/>
    </location>
</feature>
<name>A0A4Y6PYA0_PERCE</name>
<accession>A0A4Y6PYA0</accession>
<feature type="region of interest" description="Disordered" evidence="1">
    <location>
        <begin position="29"/>
        <end position="152"/>
    </location>
</feature>